<organism evidence="5 6">
    <name type="scientific">Microbacterium binotii</name>
    <dbReference type="NCBI Taxonomy" id="462710"/>
    <lineage>
        <taxon>Bacteria</taxon>
        <taxon>Bacillati</taxon>
        <taxon>Actinomycetota</taxon>
        <taxon>Actinomycetes</taxon>
        <taxon>Micrococcales</taxon>
        <taxon>Microbacteriaceae</taxon>
        <taxon>Microbacterium</taxon>
    </lineage>
</organism>
<comment type="catalytic activity">
    <reaction evidence="3">
        <text>DNA(n) + a 2'-deoxyribonucleoside 5'-triphosphate = DNA(n+1) + diphosphate</text>
        <dbReference type="Rhea" id="RHEA:22508"/>
        <dbReference type="Rhea" id="RHEA-COMP:17339"/>
        <dbReference type="Rhea" id="RHEA-COMP:17340"/>
        <dbReference type="ChEBI" id="CHEBI:33019"/>
        <dbReference type="ChEBI" id="CHEBI:61560"/>
        <dbReference type="ChEBI" id="CHEBI:173112"/>
        <dbReference type="EC" id="2.7.7.7"/>
    </reaction>
</comment>
<dbReference type="Pfam" id="PF00476">
    <property type="entry name" value="DNA_pol_A"/>
    <property type="match status" value="1"/>
</dbReference>
<evidence type="ECO:0000256" key="2">
    <source>
        <dbReference type="ARBA" id="ARBA00022705"/>
    </source>
</evidence>
<dbReference type="PANTHER" id="PTHR10133:SF27">
    <property type="entry name" value="DNA POLYMERASE NU"/>
    <property type="match status" value="1"/>
</dbReference>
<keyword evidence="5" id="KW-0540">Nuclease</keyword>
<dbReference type="GO" id="GO:0004527">
    <property type="term" value="F:exonuclease activity"/>
    <property type="evidence" value="ECO:0007669"/>
    <property type="project" value="UniProtKB-KW"/>
</dbReference>
<dbReference type="RefSeq" id="WP_344230795.1">
    <property type="nucleotide sequence ID" value="NZ_BAAARI010000037.1"/>
</dbReference>
<evidence type="ECO:0000313" key="5">
    <source>
        <dbReference type="EMBL" id="GAA2589347.1"/>
    </source>
</evidence>
<evidence type="ECO:0000256" key="1">
    <source>
        <dbReference type="ARBA" id="ARBA00012417"/>
    </source>
</evidence>
<dbReference type="InterPro" id="IPR001098">
    <property type="entry name" value="DNA-dir_DNA_pol_A_palm_dom"/>
</dbReference>
<reference evidence="5 6" key="1">
    <citation type="journal article" date="2019" name="Int. J. Syst. Evol. Microbiol.">
        <title>The Global Catalogue of Microorganisms (GCM) 10K type strain sequencing project: providing services to taxonomists for standard genome sequencing and annotation.</title>
        <authorList>
            <consortium name="The Broad Institute Genomics Platform"/>
            <consortium name="The Broad Institute Genome Sequencing Center for Infectious Disease"/>
            <person name="Wu L."/>
            <person name="Ma J."/>
        </authorList>
    </citation>
    <scope>NUCLEOTIDE SEQUENCE [LARGE SCALE GENOMIC DNA]</scope>
    <source>
        <strain evidence="5 6">JCM 16365</strain>
    </source>
</reference>
<dbReference type="Proteomes" id="UP001500274">
    <property type="component" value="Unassembled WGS sequence"/>
</dbReference>
<keyword evidence="5" id="KW-0378">Hydrolase</keyword>
<dbReference type="InterPro" id="IPR002298">
    <property type="entry name" value="DNA_polymerase_A"/>
</dbReference>
<gene>
    <name evidence="5" type="ORF">GCM10009862_29610</name>
</gene>
<dbReference type="SMART" id="SM00482">
    <property type="entry name" value="POLAc"/>
    <property type="match status" value="1"/>
</dbReference>
<comment type="caution">
    <text evidence="5">The sequence shown here is derived from an EMBL/GenBank/DDBJ whole genome shotgun (WGS) entry which is preliminary data.</text>
</comment>
<feature type="domain" description="DNA-directed DNA polymerase family A palm" evidence="4">
    <location>
        <begin position="289"/>
        <end position="508"/>
    </location>
</feature>
<evidence type="ECO:0000313" key="6">
    <source>
        <dbReference type="Proteomes" id="UP001500274"/>
    </source>
</evidence>
<protein>
    <recommendedName>
        <fullName evidence="1">DNA-directed DNA polymerase</fullName>
        <ecNumber evidence="1">2.7.7.7</ecNumber>
    </recommendedName>
</protein>
<evidence type="ECO:0000259" key="4">
    <source>
        <dbReference type="SMART" id="SM00482"/>
    </source>
</evidence>
<dbReference type="Gene3D" id="3.30.70.370">
    <property type="match status" value="1"/>
</dbReference>
<sequence length="553" mass="59692">MTGREATPSPAWRIVAANGSRDISEDVDNASTPTRWVWADTGVTYPAMLAAGERVARAWDVRLARRILRHSPLRPASVPWGASDRWDLASSAPDGGETLFAFDEVPAFGLDEVEAEWRAQQSVIAASRDPGRLSLLINAESAGALVAAEMHAAGLPWHRATHERILVDTLGRRPVAGGAPDRMREVGERVRAALGDAALSLDSPPRVLRALHRAGLTVGSTSKWELAQVEHPVVEPLLEYKKLARLYTANGWAWLDEWVRDDRFRPVYVPAGVVTGRWASSGGGALQIPRQLRPAVRPDPGWVIVDADVAQLEPRVLAAMSRDTRMAEAARGRDLYEGIVATGAVATREEAKYAVLGAMYGATTGDSGRLVPRLRKTFPTAMALVDDAAVAGEDGRGVATWLGRGTPDAEASWLALQSRASEADAEQGVREGALRAARERGRFTRNFVVQGTAAEWALCWLAEIRRRLDALPAAPGPPASASGPAFSSRAHLVFFLHDEVMVHAPEELAEAATRVVAEAAEAAGRLLFGTFPIDFPLDVEVIRHKPEDADAPR</sequence>
<dbReference type="NCBIfam" id="NF011538">
    <property type="entry name" value="PRK14975.1-1"/>
    <property type="match status" value="1"/>
</dbReference>
<dbReference type="EC" id="2.7.7.7" evidence="1"/>
<evidence type="ECO:0000256" key="3">
    <source>
        <dbReference type="ARBA" id="ARBA00049244"/>
    </source>
</evidence>
<dbReference type="CDD" id="cd06444">
    <property type="entry name" value="DNA_pol_A"/>
    <property type="match status" value="1"/>
</dbReference>
<dbReference type="EMBL" id="BAAARI010000037">
    <property type="protein sequence ID" value="GAA2589347.1"/>
    <property type="molecule type" value="Genomic_DNA"/>
</dbReference>
<dbReference type="Gene3D" id="1.10.150.20">
    <property type="entry name" value="5' to 3' exonuclease, C-terminal subdomain"/>
    <property type="match status" value="1"/>
</dbReference>
<proteinExistence type="predicted"/>
<keyword evidence="6" id="KW-1185">Reference proteome</keyword>
<accession>A0ABN3PJI2</accession>
<dbReference type="InterPro" id="IPR043502">
    <property type="entry name" value="DNA/RNA_pol_sf"/>
</dbReference>
<keyword evidence="5" id="KW-0269">Exonuclease</keyword>
<keyword evidence="2" id="KW-0235">DNA replication</keyword>
<dbReference type="SUPFAM" id="SSF56672">
    <property type="entry name" value="DNA/RNA polymerases"/>
    <property type="match status" value="1"/>
</dbReference>
<name>A0ABN3PJI2_9MICO</name>
<dbReference type="PANTHER" id="PTHR10133">
    <property type="entry name" value="DNA POLYMERASE I"/>
    <property type="match status" value="1"/>
</dbReference>